<feature type="domain" description="Transposase Helix-turn-helix" evidence="4">
    <location>
        <begin position="175"/>
        <end position="225"/>
    </location>
</feature>
<dbReference type="GeneID" id="117643703"/>
<protein>
    <submittedName>
        <fullName evidence="6">Uncharacterized protein LOC117643703</fullName>
    </submittedName>
</protein>
<sequence>MPAWCYMKKLMHVNQQLQSIIERLRRELCLHVRSGSQNLSKQLTTIRRLDALRMIWQKSHLLYIREKDVEWILLKRVQNQKRMKQTYQTRKEGRQTQTQWKRQLCASRIVYIRCMISYELWNENMSEEDFRFFTGLSKFNFEALYLLLDGKNGLMRLKYLYDMTTPKKIPTTPPKLSPKSRLLLMLVRMRRGTPLRDLAYQFGISKAWAGFIFFAVLRKVAKTFKSLEGAMFVTREQQQENRPAAFKAFPDVRIIIDGVEFRTQTPSNAQQQNNTFSKYKHSNTFKYVVGISCYGALMFVSEGFEGSKSDKDIMIQSGLLELLEPGDAVMCDRGFNVASDLIKLGVKTVKPPSMKGVTAMTAQKQLYNSAISQSRIYVEHAIGKIKDFRLLRFTIPLSMRGVMDDLVLVAAYLSNFANRAIKSRTKKRRSKYDD</sequence>
<dbReference type="InterPro" id="IPR027806">
    <property type="entry name" value="HARBI1_dom"/>
</dbReference>
<dbReference type="AlphaFoldDB" id="A0A6P8YP45"/>
<accession>A0A6P8YP45</accession>
<dbReference type="OrthoDB" id="6496153at2759"/>
<organism evidence="6">
    <name type="scientific">Thrips palmi</name>
    <name type="common">Melon thrips</name>
    <dbReference type="NCBI Taxonomy" id="161013"/>
    <lineage>
        <taxon>Eukaryota</taxon>
        <taxon>Metazoa</taxon>
        <taxon>Ecdysozoa</taxon>
        <taxon>Arthropoda</taxon>
        <taxon>Hexapoda</taxon>
        <taxon>Insecta</taxon>
        <taxon>Pterygota</taxon>
        <taxon>Neoptera</taxon>
        <taxon>Paraneoptera</taxon>
        <taxon>Thysanoptera</taxon>
        <taxon>Terebrantia</taxon>
        <taxon>Thripoidea</taxon>
        <taxon>Thripidae</taxon>
        <taxon>Thrips</taxon>
    </lineage>
</organism>
<proteinExistence type="predicted"/>
<dbReference type="GO" id="GO:0046872">
    <property type="term" value="F:metal ion binding"/>
    <property type="evidence" value="ECO:0007669"/>
    <property type="project" value="UniProtKB-KW"/>
</dbReference>
<dbReference type="Pfam" id="PF13359">
    <property type="entry name" value="DDE_Tnp_4"/>
    <property type="match status" value="1"/>
</dbReference>
<evidence type="ECO:0000313" key="5">
    <source>
        <dbReference type="Proteomes" id="UP000515158"/>
    </source>
</evidence>
<keyword evidence="5" id="KW-1185">Reference proteome</keyword>
<gene>
    <name evidence="6" type="primary">LOC117643703</name>
</gene>
<dbReference type="PANTHER" id="PTHR23080">
    <property type="entry name" value="THAP DOMAIN PROTEIN"/>
    <property type="match status" value="1"/>
</dbReference>
<reference evidence="6" key="1">
    <citation type="submission" date="2025-08" db="UniProtKB">
        <authorList>
            <consortium name="RefSeq"/>
        </authorList>
    </citation>
    <scope>IDENTIFICATION</scope>
    <source>
        <tissue evidence="6">Total insect</tissue>
    </source>
</reference>
<dbReference type="InParanoid" id="A0A6P8YP45"/>
<dbReference type="Proteomes" id="UP000515158">
    <property type="component" value="Unplaced"/>
</dbReference>
<evidence type="ECO:0000259" key="4">
    <source>
        <dbReference type="Pfam" id="PF13613"/>
    </source>
</evidence>
<evidence type="ECO:0000256" key="2">
    <source>
        <dbReference type="ARBA" id="ARBA00022723"/>
    </source>
</evidence>
<keyword evidence="2" id="KW-0479">Metal-binding</keyword>
<dbReference type="Pfam" id="PF13613">
    <property type="entry name" value="HTH_Tnp_4"/>
    <property type="match status" value="1"/>
</dbReference>
<evidence type="ECO:0000256" key="1">
    <source>
        <dbReference type="ARBA" id="ARBA00001968"/>
    </source>
</evidence>
<evidence type="ECO:0000259" key="3">
    <source>
        <dbReference type="Pfam" id="PF13359"/>
    </source>
</evidence>
<dbReference type="KEGG" id="tpal:117643703"/>
<evidence type="ECO:0000313" key="6">
    <source>
        <dbReference type="RefSeq" id="XP_034238646.1"/>
    </source>
</evidence>
<comment type="cofactor">
    <cofactor evidence="1">
        <name>a divalent metal cation</name>
        <dbReference type="ChEBI" id="CHEBI:60240"/>
    </cofactor>
</comment>
<name>A0A6P8YP45_THRPL</name>
<dbReference type="RefSeq" id="XP_034238646.1">
    <property type="nucleotide sequence ID" value="XM_034382755.1"/>
</dbReference>
<dbReference type="InterPro" id="IPR027805">
    <property type="entry name" value="Transposase_HTH_dom"/>
</dbReference>
<feature type="domain" description="DDE Tnp4" evidence="3">
    <location>
        <begin position="256"/>
        <end position="415"/>
    </location>
</feature>